<dbReference type="SUPFAM" id="SSF81648">
    <property type="entry name" value="a domain/subunit of cytochrome bc1 complex (Ubiquinol-cytochrome c reductase)"/>
    <property type="match status" value="2"/>
</dbReference>
<feature type="transmembrane region" description="Helical" evidence="17">
    <location>
        <begin position="263"/>
        <end position="281"/>
    </location>
</feature>
<dbReference type="EMBL" id="CP021455">
    <property type="protein sequence ID" value="ARU05951.1"/>
    <property type="molecule type" value="Genomic_DNA"/>
</dbReference>
<dbReference type="InterPro" id="IPR016174">
    <property type="entry name" value="Di-haem_cyt_TM"/>
</dbReference>
<feature type="transmembrane region" description="Helical" evidence="17">
    <location>
        <begin position="131"/>
        <end position="153"/>
    </location>
</feature>
<evidence type="ECO:0000313" key="21">
    <source>
        <dbReference type="Proteomes" id="UP000196138"/>
    </source>
</evidence>
<evidence type="ECO:0000256" key="17">
    <source>
        <dbReference type="SAM" id="Phobius"/>
    </source>
</evidence>
<dbReference type="GO" id="GO:0046872">
    <property type="term" value="F:metal ion binding"/>
    <property type="evidence" value="ECO:0007669"/>
    <property type="project" value="UniProtKB-KW"/>
</dbReference>
<evidence type="ECO:0000256" key="12">
    <source>
        <dbReference type="ARBA" id="ARBA00023004"/>
    </source>
</evidence>
<dbReference type="PANTHER" id="PTHR19271:SF16">
    <property type="entry name" value="CYTOCHROME B"/>
    <property type="match status" value="1"/>
</dbReference>
<keyword evidence="12 15" id="KW-0408">Iron</keyword>
<dbReference type="InterPro" id="IPR048259">
    <property type="entry name" value="Cytochrome_b_N_euk/bac"/>
</dbReference>
<gene>
    <name evidence="20" type="ORF">CCO03_15885</name>
</gene>
<evidence type="ECO:0000256" key="15">
    <source>
        <dbReference type="PIRSR" id="PIRSR038885-2"/>
    </source>
</evidence>
<feature type="transmembrane region" description="Helical" evidence="17">
    <location>
        <begin position="324"/>
        <end position="342"/>
    </location>
</feature>
<dbReference type="GO" id="GO:0016491">
    <property type="term" value="F:oxidoreductase activity"/>
    <property type="evidence" value="ECO:0007669"/>
    <property type="project" value="InterPro"/>
</dbReference>
<dbReference type="PIRSF" id="PIRSF038885">
    <property type="entry name" value="COB"/>
    <property type="match status" value="1"/>
</dbReference>
<dbReference type="KEGG" id="cser:CCO03_15885"/>
<feature type="domain" description="Cytochrome b/b6 N-terminal region profile" evidence="18">
    <location>
        <begin position="17"/>
        <end position="230"/>
    </location>
</feature>
<evidence type="ECO:0000256" key="10">
    <source>
        <dbReference type="ARBA" id="ARBA00022982"/>
    </source>
</evidence>
<dbReference type="CDD" id="cd00284">
    <property type="entry name" value="Cytochrome_b_N"/>
    <property type="match status" value="1"/>
</dbReference>
<feature type="binding site" evidence="14">
    <location>
        <position position="222"/>
    </location>
    <ligand>
        <name>a ubiquinone</name>
        <dbReference type="ChEBI" id="CHEBI:16389"/>
    </ligand>
</feature>
<keyword evidence="5 16" id="KW-0813">Transport</keyword>
<dbReference type="PROSITE" id="PS51003">
    <property type="entry name" value="CYTB_CTER"/>
    <property type="match status" value="1"/>
</dbReference>
<evidence type="ECO:0000256" key="13">
    <source>
        <dbReference type="ARBA" id="ARBA00023136"/>
    </source>
</evidence>
<evidence type="ECO:0000256" key="1">
    <source>
        <dbReference type="ARBA" id="ARBA00002444"/>
    </source>
</evidence>
<keyword evidence="21" id="KW-1185">Reference proteome</keyword>
<comment type="cofactor">
    <cofactor evidence="16">
        <name>heme b</name>
        <dbReference type="ChEBI" id="CHEBI:60344"/>
    </cofactor>
    <text evidence="16">Binds 2 heme groups non-covalently.</text>
</comment>
<evidence type="ECO:0000256" key="11">
    <source>
        <dbReference type="ARBA" id="ARBA00022989"/>
    </source>
</evidence>
<keyword evidence="11 17" id="KW-1133">Transmembrane helix</keyword>
<feature type="transmembrane region" description="Helical" evidence="17">
    <location>
        <begin position="165"/>
        <end position="186"/>
    </location>
</feature>
<evidence type="ECO:0000256" key="14">
    <source>
        <dbReference type="PIRSR" id="PIRSR038885-1"/>
    </source>
</evidence>
<evidence type="ECO:0000256" key="2">
    <source>
        <dbReference type="ARBA" id="ARBA00004141"/>
    </source>
</evidence>
<evidence type="ECO:0000256" key="5">
    <source>
        <dbReference type="ARBA" id="ARBA00022448"/>
    </source>
</evidence>
<feature type="transmembrane region" description="Helical" evidence="17">
    <location>
        <begin position="435"/>
        <end position="453"/>
    </location>
</feature>
<dbReference type="GO" id="GO:0008121">
    <property type="term" value="F:quinol-cytochrome-c reductase activity"/>
    <property type="evidence" value="ECO:0007669"/>
    <property type="project" value="InterPro"/>
</dbReference>
<comment type="function">
    <text evidence="1 16">Component of the ubiquinol-cytochrome c reductase complex (complex III or cytochrome b-c1 complex), which is a respiratory chain that generates an electrochemical potential coupled to ATP synthesis.</text>
</comment>
<evidence type="ECO:0000256" key="4">
    <source>
        <dbReference type="ARBA" id="ARBA00013531"/>
    </source>
</evidence>
<evidence type="ECO:0000313" key="20">
    <source>
        <dbReference type="EMBL" id="ARU05951.1"/>
    </source>
</evidence>
<dbReference type="PANTHER" id="PTHR19271">
    <property type="entry name" value="CYTOCHROME B"/>
    <property type="match status" value="1"/>
</dbReference>
<feature type="transmembrane region" description="Helical" evidence="17">
    <location>
        <begin position="47"/>
        <end position="71"/>
    </location>
</feature>
<dbReference type="Gene3D" id="1.20.810.10">
    <property type="entry name" value="Cytochrome Bc1 Complex, Chain C"/>
    <property type="match status" value="1"/>
</dbReference>
<keyword evidence="7 16" id="KW-0679">Respiratory chain</keyword>
<feature type="transmembrane region" description="Helical" evidence="17">
    <location>
        <begin position="349"/>
        <end position="368"/>
    </location>
</feature>
<evidence type="ECO:0000256" key="16">
    <source>
        <dbReference type="RuleBase" id="RU003385"/>
    </source>
</evidence>
<feature type="binding site" description="axial binding residue" evidence="15">
    <location>
        <position position="115"/>
    </location>
    <ligand>
        <name>heme b</name>
        <dbReference type="ChEBI" id="CHEBI:60344"/>
        <label>b566</label>
    </ligand>
    <ligandPart>
        <name>Fe</name>
        <dbReference type="ChEBI" id="CHEBI:18248"/>
    </ligandPart>
</feature>
<evidence type="ECO:0000259" key="19">
    <source>
        <dbReference type="PROSITE" id="PS51003"/>
    </source>
</evidence>
<dbReference type="InterPro" id="IPR027387">
    <property type="entry name" value="Cytb/b6-like_sf"/>
</dbReference>
<accession>A0A1Y0ERD4</accession>
<keyword evidence="10 16" id="KW-0249">Electron transport</keyword>
<keyword evidence="6 15" id="KW-0349">Heme</keyword>
<feature type="transmembrane region" description="Helical" evidence="17">
    <location>
        <begin position="374"/>
        <end position="393"/>
    </location>
</feature>
<evidence type="ECO:0000256" key="3">
    <source>
        <dbReference type="ARBA" id="ARBA00011649"/>
    </source>
</evidence>
<dbReference type="Pfam" id="PF00032">
    <property type="entry name" value="Cytochrom_B_C"/>
    <property type="match status" value="2"/>
</dbReference>
<comment type="similarity">
    <text evidence="16">Belongs to the cytochrome b family.</text>
</comment>
<feature type="binding site" description="axial binding residue" evidence="15">
    <location>
        <position position="202"/>
    </location>
    <ligand>
        <name>heme b</name>
        <dbReference type="ChEBI" id="CHEBI:60344"/>
        <label>b562</label>
    </ligand>
    <ligandPart>
        <name>Fe</name>
        <dbReference type="ChEBI" id="CHEBI:18248"/>
    </ligandPart>
</feature>
<protein>
    <recommendedName>
        <fullName evidence="4 16">Cytochrome b</fullName>
    </recommendedName>
</protein>
<dbReference type="GO" id="GO:0045275">
    <property type="term" value="C:respiratory chain complex III"/>
    <property type="evidence" value="ECO:0007669"/>
    <property type="project" value="InterPro"/>
</dbReference>
<dbReference type="FunFam" id="1.20.810.10:FF:000004">
    <property type="entry name" value="Cytochrome b"/>
    <property type="match status" value="1"/>
</dbReference>
<evidence type="ECO:0000259" key="18">
    <source>
        <dbReference type="PROSITE" id="PS51002"/>
    </source>
</evidence>
<feature type="transmembrane region" description="Helical" evidence="17">
    <location>
        <begin position="405"/>
        <end position="423"/>
    </location>
</feature>
<feature type="domain" description="Cytochrome b/b6 C-terminal region profile" evidence="19">
    <location>
        <begin position="244"/>
        <end position="465"/>
    </location>
</feature>
<keyword evidence="9 15" id="KW-0479">Metal-binding</keyword>
<comment type="subcellular location">
    <subcellularLocation>
        <location evidence="2">Membrane</location>
        <topology evidence="2">Multi-pass membrane protein</topology>
    </subcellularLocation>
</comment>
<dbReference type="InterPro" id="IPR005797">
    <property type="entry name" value="Cyt_b/b6_N"/>
</dbReference>
<reference evidence="20 21" key="1">
    <citation type="submission" date="2017-05" db="EMBL/GenBank/DDBJ databases">
        <authorList>
            <person name="Song R."/>
            <person name="Chenine A.L."/>
            <person name="Ruprecht R.M."/>
        </authorList>
    </citation>
    <scope>NUCLEOTIDE SEQUENCE [LARGE SCALE GENOMIC DNA]</scope>
    <source>
        <strain evidence="20 21">DSM 26136</strain>
    </source>
</reference>
<feature type="transmembrane region" description="Helical" evidence="17">
    <location>
        <begin position="105"/>
        <end position="125"/>
    </location>
</feature>
<comment type="subunit">
    <text evidence="3 16">The main subunits of complex b-c1 are: cytochrome b, cytochrome c1 and the Rieske protein.</text>
</comment>
<evidence type="ECO:0000256" key="9">
    <source>
        <dbReference type="ARBA" id="ARBA00022723"/>
    </source>
</evidence>
<feature type="binding site" description="axial binding residue" evidence="15">
    <location>
        <position position="101"/>
    </location>
    <ligand>
        <name>heme b</name>
        <dbReference type="ChEBI" id="CHEBI:60344"/>
        <label>b562</label>
    </ligand>
    <ligandPart>
        <name>Fe</name>
        <dbReference type="ChEBI" id="CHEBI:18248"/>
    </ligandPart>
</feature>
<dbReference type="PROSITE" id="PS51002">
    <property type="entry name" value="CYTB_NTER"/>
    <property type="match status" value="1"/>
</dbReference>
<evidence type="ECO:0000256" key="8">
    <source>
        <dbReference type="ARBA" id="ARBA00022692"/>
    </source>
</evidence>
<dbReference type="RefSeq" id="WP_087282612.1">
    <property type="nucleotide sequence ID" value="NZ_CP021455.1"/>
</dbReference>
<evidence type="ECO:0000256" key="6">
    <source>
        <dbReference type="ARBA" id="ARBA00022617"/>
    </source>
</evidence>
<feature type="transmembrane region" description="Helical" evidence="17">
    <location>
        <begin position="198"/>
        <end position="221"/>
    </location>
</feature>
<evidence type="ECO:0000256" key="7">
    <source>
        <dbReference type="ARBA" id="ARBA00022660"/>
    </source>
</evidence>
<dbReference type="InterPro" id="IPR005798">
    <property type="entry name" value="Cyt_b/b6_C"/>
</dbReference>
<keyword evidence="13 17" id="KW-0472">Membrane</keyword>
<dbReference type="AlphaFoldDB" id="A0A1Y0ERD4"/>
<keyword evidence="8 16" id="KW-0812">Transmembrane</keyword>
<dbReference type="OrthoDB" id="9804503at2"/>
<organism evidence="20 21">
    <name type="scientific">Comamonas serinivorans</name>
    <dbReference type="NCBI Taxonomy" id="1082851"/>
    <lineage>
        <taxon>Bacteria</taxon>
        <taxon>Pseudomonadati</taxon>
        <taxon>Pseudomonadota</taxon>
        <taxon>Betaproteobacteria</taxon>
        <taxon>Burkholderiales</taxon>
        <taxon>Comamonadaceae</taxon>
        <taxon>Comamonas</taxon>
    </lineage>
</organism>
<dbReference type="SUPFAM" id="SSF81342">
    <property type="entry name" value="Transmembrane di-heme cytochromes"/>
    <property type="match status" value="1"/>
</dbReference>
<sequence>MAEFKTISPNARNSAKVGNWFENRFPTAFDAYRVHMSEYFAPKNFNFWYIFGSLALLVLVIQIVTGIFLVMHYKPDAAKAFASVEYIMRDVPWGWLIRYMHSTGASAFFVVVYLHMFRGLLYGSYRKPRELVWIFGCLIFLCLMAEAFMGYLLPWGQMSYWGAQVIVNLFSAIPFVGETLSLYIRGDYVVGDATLNRFFSFHVIAVPLVLLGLVVAHLLALHDVGSNNPDGIEIKKGPKGNRWSATAPADGVPFHPYYSVHDLMGVSVFLLFFSAVVFFAPEFGGYFLEYNNFIPADPLVTPSHIAPVWYFTPFYSMLRATTDQMTWVFIIALALAAAFACVKTRLAMPIKALIVVAAAVAMVLLRVIDAKFWGVVVMGGSVIILFLLPWLDHSPARSIRYRPDWHRYVYAVFVVVFLMLGWLGVEPPSPVFERMSQVGTILYFAFFLLMPWWSRLGEPKPVPERVVYVPH</sequence>
<comment type="cofactor">
    <cofactor evidence="15">
        <name>heme</name>
        <dbReference type="ChEBI" id="CHEBI:30413"/>
    </cofactor>
    <text evidence="15">Binds 2 heme groups non-covalently.</text>
</comment>
<feature type="binding site" description="axial binding residue" evidence="15">
    <location>
        <position position="217"/>
    </location>
    <ligand>
        <name>heme b</name>
        <dbReference type="ChEBI" id="CHEBI:60344"/>
        <label>b566</label>
    </ligand>
    <ligandPart>
        <name>Fe</name>
        <dbReference type="ChEBI" id="CHEBI:18248"/>
    </ligandPart>
</feature>
<dbReference type="Pfam" id="PF00033">
    <property type="entry name" value="Cytochrome_B"/>
    <property type="match status" value="1"/>
</dbReference>
<proteinExistence type="inferred from homology"/>
<dbReference type="InterPro" id="IPR036150">
    <property type="entry name" value="Cyt_b/b6_C_sf"/>
</dbReference>
<name>A0A1Y0ERD4_9BURK</name>
<dbReference type="InterPro" id="IPR030689">
    <property type="entry name" value="Cytochrome_b"/>
</dbReference>
<dbReference type="Proteomes" id="UP000196138">
    <property type="component" value="Chromosome"/>
</dbReference>
<dbReference type="GO" id="GO:0022904">
    <property type="term" value="P:respiratory electron transport chain"/>
    <property type="evidence" value="ECO:0007669"/>
    <property type="project" value="InterPro"/>
</dbReference>